<dbReference type="InterPro" id="IPR003593">
    <property type="entry name" value="AAA+_ATPase"/>
</dbReference>
<dbReference type="AlphaFoldDB" id="A0A645DJJ9"/>
<evidence type="ECO:0000256" key="1">
    <source>
        <dbReference type="ARBA" id="ARBA00005417"/>
    </source>
</evidence>
<dbReference type="EMBL" id="VSSQ01036310">
    <property type="protein sequence ID" value="MPM88752.1"/>
    <property type="molecule type" value="Genomic_DNA"/>
</dbReference>
<evidence type="ECO:0000313" key="7">
    <source>
        <dbReference type="EMBL" id="MPM88752.1"/>
    </source>
</evidence>
<comment type="similarity">
    <text evidence="1">Belongs to the ABC transporter superfamily.</text>
</comment>
<evidence type="ECO:0000256" key="2">
    <source>
        <dbReference type="ARBA" id="ARBA00022448"/>
    </source>
</evidence>
<evidence type="ECO:0000259" key="6">
    <source>
        <dbReference type="PROSITE" id="PS50893"/>
    </source>
</evidence>
<evidence type="ECO:0000256" key="3">
    <source>
        <dbReference type="ARBA" id="ARBA00022741"/>
    </source>
</evidence>
<dbReference type="PANTHER" id="PTHR43820:SF4">
    <property type="entry name" value="HIGH-AFFINITY BRANCHED-CHAIN AMINO ACID TRANSPORT ATP-BINDING PROTEIN LIVF"/>
    <property type="match status" value="1"/>
</dbReference>
<protein>
    <submittedName>
        <fullName evidence="7">High-affinity branched-chain amino acid transport ATP-binding protein LivF</fullName>
    </submittedName>
</protein>
<reference evidence="7" key="1">
    <citation type="submission" date="2019-08" db="EMBL/GenBank/DDBJ databases">
        <authorList>
            <person name="Kucharzyk K."/>
            <person name="Murdoch R.W."/>
            <person name="Higgins S."/>
            <person name="Loffler F."/>
        </authorList>
    </citation>
    <scope>NUCLEOTIDE SEQUENCE</scope>
</reference>
<feature type="domain" description="ABC transporter" evidence="6">
    <location>
        <begin position="2"/>
        <end position="234"/>
    </location>
</feature>
<dbReference type="SUPFAM" id="SSF52540">
    <property type="entry name" value="P-loop containing nucleoside triphosphate hydrolases"/>
    <property type="match status" value="1"/>
</dbReference>
<dbReference type="InterPro" id="IPR003439">
    <property type="entry name" value="ABC_transporter-like_ATP-bd"/>
</dbReference>
<dbReference type="Pfam" id="PF00005">
    <property type="entry name" value="ABC_tran"/>
    <property type="match status" value="1"/>
</dbReference>
<organism evidence="7">
    <name type="scientific">bioreactor metagenome</name>
    <dbReference type="NCBI Taxonomy" id="1076179"/>
    <lineage>
        <taxon>unclassified sequences</taxon>
        <taxon>metagenomes</taxon>
        <taxon>ecological metagenomes</taxon>
    </lineage>
</organism>
<evidence type="ECO:0000256" key="5">
    <source>
        <dbReference type="ARBA" id="ARBA00022970"/>
    </source>
</evidence>
<accession>A0A645DJJ9</accession>
<keyword evidence="3" id="KW-0547">Nucleotide-binding</keyword>
<dbReference type="InterPro" id="IPR017871">
    <property type="entry name" value="ABC_transporter-like_CS"/>
</dbReference>
<proteinExistence type="inferred from homology"/>
<dbReference type="GO" id="GO:0016887">
    <property type="term" value="F:ATP hydrolysis activity"/>
    <property type="evidence" value="ECO:0007669"/>
    <property type="project" value="InterPro"/>
</dbReference>
<keyword evidence="4 7" id="KW-0067">ATP-binding</keyword>
<dbReference type="PROSITE" id="PS00211">
    <property type="entry name" value="ABC_TRANSPORTER_1"/>
    <property type="match status" value="1"/>
</dbReference>
<dbReference type="PANTHER" id="PTHR43820">
    <property type="entry name" value="HIGH-AFFINITY BRANCHED-CHAIN AMINO ACID TRANSPORT ATP-BINDING PROTEIN LIVF"/>
    <property type="match status" value="1"/>
</dbReference>
<dbReference type="GO" id="GO:0015807">
    <property type="term" value="P:L-amino acid transport"/>
    <property type="evidence" value="ECO:0007669"/>
    <property type="project" value="TreeGrafter"/>
</dbReference>
<dbReference type="GO" id="GO:0015658">
    <property type="term" value="F:branched-chain amino acid transmembrane transporter activity"/>
    <property type="evidence" value="ECO:0007669"/>
    <property type="project" value="TreeGrafter"/>
</dbReference>
<gene>
    <name evidence="7" type="primary">livF_72</name>
    <name evidence="7" type="ORF">SDC9_135856</name>
</gene>
<dbReference type="InterPro" id="IPR027417">
    <property type="entry name" value="P-loop_NTPase"/>
</dbReference>
<evidence type="ECO:0000256" key="4">
    <source>
        <dbReference type="ARBA" id="ARBA00022840"/>
    </source>
</evidence>
<dbReference type="CDD" id="cd03224">
    <property type="entry name" value="ABC_TM1139_LivF_branched"/>
    <property type="match status" value="1"/>
</dbReference>
<dbReference type="GO" id="GO:0005524">
    <property type="term" value="F:ATP binding"/>
    <property type="evidence" value="ECO:0007669"/>
    <property type="project" value="UniProtKB-KW"/>
</dbReference>
<dbReference type="InterPro" id="IPR052156">
    <property type="entry name" value="BCAA_Transport_ATP-bd_LivF"/>
</dbReference>
<dbReference type="PROSITE" id="PS50893">
    <property type="entry name" value="ABC_TRANSPORTER_2"/>
    <property type="match status" value="1"/>
</dbReference>
<name>A0A645DJJ9_9ZZZZ</name>
<dbReference type="Gene3D" id="3.40.50.300">
    <property type="entry name" value="P-loop containing nucleotide triphosphate hydrolases"/>
    <property type="match status" value="1"/>
</dbReference>
<dbReference type="SMART" id="SM00382">
    <property type="entry name" value="AAA"/>
    <property type="match status" value="1"/>
</dbReference>
<comment type="caution">
    <text evidence="7">The sequence shown here is derived from an EMBL/GenBank/DDBJ whole genome shotgun (WGS) entry which is preliminary data.</text>
</comment>
<keyword evidence="2" id="KW-0813">Transport</keyword>
<sequence>MLEVKDLFVSYGMMEVLHGINVSVSTGELVSVIGPNGAGKSTLIKTIMGLVQPKSGSVLYDGQDITHIPAHKRAELGIGYVPEGRHVFGRLTVEENLAIGAYSSKDKEKLKKNIEMVYDIFPRLGERKEQLASTMSGGEQQMLAIGRALTLSPKLLLIDEVSMGLMPIMVNTCFKVIHDLNKSGITVLVVEQNANKALKVADRGYVLETGKIVLSDTAANLRGNDIVQNAYLGA</sequence>
<keyword evidence="5" id="KW-0029">Amino-acid transport</keyword>